<dbReference type="PROSITE" id="PS00018">
    <property type="entry name" value="EF_HAND_1"/>
    <property type="match status" value="1"/>
</dbReference>
<keyword evidence="3" id="KW-0677">Repeat</keyword>
<keyword evidence="4" id="KW-0378">Hydrolase</keyword>
<dbReference type="PANTHER" id="PTHR23221">
    <property type="entry name" value="GLYCOSYLPHOSPHATIDYLINOSITOL PHOSPHOLIPASE D"/>
    <property type="match status" value="1"/>
</dbReference>
<dbReference type="Proteomes" id="UP000316921">
    <property type="component" value="Chromosome"/>
</dbReference>
<dbReference type="InterPro" id="IPR013517">
    <property type="entry name" value="FG-GAP"/>
</dbReference>
<dbReference type="GO" id="GO:0008305">
    <property type="term" value="C:integrin complex"/>
    <property type="evidence" value="ECO:0007669"/>
    <property type="project" value="InterPro"/>
</dbReference>
<evidence type="ECO:0000256" key="3">
    <source>
        <dbReference type="ARBA" id="ARBA00022737"/>
    </source>
</evidence>
<dbReference type="PANTHER" id="PTHR23221:SF7">
    <property type="entry name" value="PHOSPHATIDYLINOSITOL-GLYCAN-SPECIFIC PHOSPHOLIPASE D"/>
    <property type="match status" value="1"/>
</dbReference>
<dbReference type="InterPro" id="IPR012334">
    <property type="entry name" value="Pectin_lyas_fold"/>
</dbReference>
<keyword evidence="5" id="KW-0325">Glycoprotein</keyword>
<sequence length="1041" mass="102994">MHGAEVLDGLGSAVQLLPDLNGDGRADFAVGAPQPDRFAAGYVEVHSGALGTELFRIDGPAWSGPMGDRFGAALAVLGDLDGDGLPELAVGAPEDDDAGLESGAVSIHSGADGALLQRVAGLQAGERFGAVLASVGDVNGDGLDDLLVAAPGGHLHPGAAPGRVELLSGAWIAQTVAGQPTSGPAALLDVAGPAGFGWAIGPVGDIGGDGSIDLAVGSPGAGAGGEVVLIDGGTGAELARLFSPLAGARLGEALADAGDVAGGREPELLVGAPGHGGLGRVRLVDGGVLVGLSGSVDIDSLAVLRTHDGAFAGERFGSRLASGGDLDADGIVDYVVAACDGALTQGGGRAAAYSGQSGALLFELAGSQSGELAGWSLALGGDVDGDGHGDLVVGLPRAQTWRGAAVVLSGGEATLVSDSHLLALDAGGSVGFELWGGPALAADFYVLVGSLSGTSPGTPIAGVVLPIVVDTYTLYSLAAPPEQSGFIGVLDAAGRGSATIVLPPNTPPALAGATLHYAWLAVDGAPGLPGSHASNPVPLSLSIDSCAVLDPQLDCNTNGQLDACDLLQGLELDCNDNGVPDSCELAAGTAVDADFDGLIDACQSVVFVDGDATGVADGSSWAHAYNDLSQALAAVPEFGQVWVAEGVYRPGPVGSAPETTFSLREHVGLYGGFAGGESSLAQRDSQANPTILDGDLAADDGTLGGTLIENVWSVVTAPASVDRFAVLDGFTVRRGAADESAECDPVVAMFDKCRGAGLYCLGAPTVRDCVFEDHFAAYNGGALYVAADALFVNCTVRRSVALRGGAAYVDIGAAPTFVNCRLVGNQAYEGGALFANGNPGQGPMLVSCVVHGNGAATRAGGLFVTGGQVTLAGCTVTHNSCLGPLAGVGGDFGGTWQIDGSILWGNVGLFGSSNLGGEGAQLDGSGVTIARSCVEGWSGALGGTGNIGTDPLLADPDGVDGVLGTADDDVSLLAGSPCIDAGDGPVLGLDWHDLDLDGIILESMPFDAAGNARFVDAPSAPNSGLPLLGKVPDMGALERQN</sequence>
<dbReference type="SUPFAM" id="SSF51126">
    <property type="entry name" value="Pectin lyase-like"/>
    <property type="match status" value="1"/>
</dbReference>
<dbReference type="InterPro" id="IPR000413">
    <property type="entry name" value="Integrin_alpha"/>
</dbReference>
<accession>A0A518BG97</accession>
<dbReference type="GO" id="GO:0007155">
    <property type="term" value="P:cell adhesion"/>
    <property type="evidence" value="ECO:0007669"/>
    <property type="project" value="InterPro"/>
</dbReference>
<dbReference type="AlphaFoldDB" id="A0A518BG97"/>
<reference evidence="6 7" key="1">
    <citation type="submission" date="2019-02" db="EMBL/GenBank/DDBJ databases">
        <title>Deep-cultivation of Planctomycetes and their phenomic and genomic characterization uncovers novel biology.</title>
        <authorList>
            <person name="Wiegand S."/>
            <person name="Jogler M."/>
            <person name="Boedeker C."/>
            <person name="Pinto D."/>
            <person name="Vollmers J."/>
            <person name="Rivas-Marin E."/>
            <person name="Kohn T."/>
            <person name="Peeters S.H."/>
            <person name="Heuer A."/>
            <person name="Rast P."/>
            <person name="Oberbeckmann S."/>
            <person name="Bunk B."/>
            <person name="Jeske O."/>
            <person name="Meyerdierks A."/>
            <person name="Storesund J.E."/>
            <person name="Kallscheuer N."/>
            <person name="Luecker S."/>
            <person name="Lage O.M."/>
            <person name="Pohl T."/>
            <person name="Merkel B.J."/>
            <person name="Hornburger P."/>
            <person name="Mueller R.-W."/>
            <person name="Bruemmer F."/>
            <person name="Labrenz M."/>
            <person name="Spormann A.M."/>
            <person name="Op den Camp H."/>
            <person name="Overmann J."/>
            <person name="Amann R."/>
            <person name="Jetten M.S.M."/>
            <person name="Mascher T."/>
            <person name="Medema M.H."/>
            <person name="Devos D.P."/>
            <person name="Kaster A.-K."/>
            <person name="Ovreas L."/>
            <person name="Rohde M."/>
            <person name="Galperin M.Y."/>
            <person name="Jogler C."/>
        </authorList>
    </citation>
    <scope>NUCLEOTIDE SEQUENCE [LARGE SCALE GENOMIC DNA]</scope>
    <source>
        <strain evidence="6 7">Pla133</strain>
    </source>
</reference>
<keyword evidence="7" id="KW-1185">Reference proteome</keyword>
<dbReference type="SMART" id="SM00191">
    <property type="entry name" value="Int_alpha"/>
    <property type="match status" value="7"/>
</dbReference>
<dbReference type="EMBL" id="CP036287">
    <property type="protein sequence ID" value="QDU65991.1"/>
    <property type="molecule type" value="Genomic_DNA"/>
</dbReference>
<dbReference type="InterPro" id="IPR028994">
    <property type="entry name" value="Integrin_alpha_N"/>
</dbReference>
<dbReference type="Gene3D" id="2.130.10.130">
    <property type="entry name" value="Integrin alpha, N-terminal"/>
    <property type="match status" value="3"/>
</dbReference>
<dbReference type="PROSITE" id="PS51470">
    <property type="entry name" value="FG_GAP"/>
    <property type="match status" value="3"/>
</dbReference>
<dbReference type="GO" id="GO:0016787">
    <property type="term" value="F:hydrolase activity"/>
    <property type="evidence" value="ECO:0007669"/>
    <property type="project" value="UniProtKB-KW"/>
</dbReference>
<gene>
    <name evidence="6" type="ORF">Pla133_10570</name>
</gene>
<dbReference type="InterPro" id="IPR013519">
    <property type="entry name" value="Int_alpha_beta-p"/>
</dbReference>
<proteinExistence type="predicted"/>
<evidence type="ECO:0000256" key="2">
    <source>
        <dbReference type="ARBA" id="ARBA00022729"/>
    </source>
</evidence>
<evidence type="ECO:0000313" key="6">
    <source>
        <dbReference type="EMBL" id="QDU65991.1"/>
    </source>
</evidence>
<evidence type="ECO:0000256" key="1">
    <source>
        <dbReference type="ARBA" id="ARBA00016512"/>
    </source>
</evidence>
<evidence type="ECO:0000256" key="5">
    <source>
        <dbReference type="ARBA" id="ARBA00023180"/>
    </source>
</evidence>
<dbReference type="Pfam" id="PF01839">
    <property type="entry name" value="FG-GAP"/>
    <property type="match status" value="4"/>
</dbReference>
<name>A0A518BG97_9BACT</name>
<protein>
    <recommendedName>
        <fullName evidence="1">Probable pectate lyase C</fullName>
    </recommendedName>
</protein>
<dbReference type="SUPFAM" id="SSF69318">
    <property type="entry name" value="Integrin alpha N-terminal domain"/>
    <property type="match status" value="2"/>
</dbReference>
<evidence type="ECO:0000256" key="4">
    <source>
        <dbReference type="ARBA" id="ARBA00022801"/>
    </source>
</evidence>
<dbReference type="InterPro" id="IPR018247">
    <property type="entry name" value="EF_Hand_1_Ca_BS"/>
</dbReference>
<evidence type="ECO:0000313" key="7">
    <source>
        <dbReference type="Proteomes" id="UP000316921"/>
    </source>
</evidence>
<dbReference type="Gene3D" id="2.160.20.10">
    <property type="entry name" value="Single-stranded right-handed beta-helix, Pectin lyase-like"/>
    <property type="match status" value="1"/>
</dbReference>
<dbReference type="InterPro" id="IPR011050">
    <property type="entry name" value="Pectin_lyase_fold/virulence"/>
</dbReference>
<organism evidence="6 7">
    <name type="scientific">Engelhardtia mirabilis</name>
    <dbReference type="NCBI Taxonomy" id="2528011"/>
    <lineage>
        <taxon>Bacteria</taxon>
        <taxon>Pseudomonadati</taxon>
        <taxon>Planctomycetota</taxon>
        <taxon>Planctomycetia</taxon>
        <taxon>Planctomycetia incertae sedis</taxon>
        <taxon>Engelhardtia</taxon>
    </lineage>
</organism>
<dbReference type="PRINTS" id="PR01185">
    <property type="entry name" value="INTEGRINA"/>
</dbReference>
<dbReference type="KEGG" id="pbap:Pla133_10570"/>
<keyword evidence="2" id="KW-0732">Signal</keyword>